<dbReference type="InterPro" id="IPR020930">
    <property type="entry name" value="Ribosomal_uL5_bac-type"/>
</dbReference>
<keyword evidence="2 5" id="KW-0694">RNA-binding</keyword>
<dbReference type="Pfam" id="PF01386">
    <property type="entry name" value="Ribosomal_L25p"/>
    <property type="match status" value="1"/>
</dbReference>
<dbReference type="InterPro" id="IPR020056">
    <property type="entry name" value="Rbsml_bL25/Gln-tRNA_synth_N"/>
</dbReference>
<sequence length="211" mass="23591">MKVLKIEKRDKTGKGAAKSLRREGKIPVVIYGHGEEPKSAVVSKNDLKTYLHEHKEEIIRLGPGRGKNVIIKDVQYDPVTEELIHIDFMHIHKGESLKASIPLILDGTAVGVKEGGVLEQWVREIEIECLPKNLPDAIRIDISGLKTGESLHIEDLSVAEDVKILLPPDEAIASIMAPRREEVKVAVEEEVEEEAVEEEAVEEKTEEEMEK</sequence>
<dbReference type="InterPro" id="IPR020057">
    <property type="entry name" value="Ribosomal_bL25_b-dom"/>
</dbReference>
<dbReference type="Pfam" id="PF14693">
    <property type="entry name" value="Ribosomal_TL5_C"/>
    <property type="match status" value="1"/>
</dbReference>
<dbReference type="PANTHER" id="PTHR33284:SF1">
    <property type="entry name" value="RIBOSOMAL PROTEIN L25_GLN-TRNA SYNTHETASE, ANTI-CODON-BINDING DOMAIN-CONTAINING PROTEIN"/>
    <property type="match status" value="1"/>
</dbReference>
<dbReference type="GO" id="GO:0006412">
    <property type="term" value="P:translation"/>
    <property type="evidence" value="ECO:0007669"/>
    <property type="project" value="UniProtKB-UniRule"/>
</dbReference>
<comment type="caution">
    <text evidence="9">The sequence shown here is derived from an EMBL/GenBank/DDBJ whole genome shotgun (WGS) entry which is preliminary data.</text>
</comment>
<protein>
    <recommendedName>
        <fullName evidence="5">Large ribosomal subunit protein bL25</fullName>
    </recommendedName>
    <alternativeName>
        <fullName evidence="5">General stress protein CTC</fullName>
    </alternativeName>
</protein>
<dbReference type="InterPro" id="IPR037121">
    <property type="entry name" value="Ribosomal_bL25_C"/>
</dbReference>
<organism evidence="9 10">
    <name type="scientific">candidate division WOR-3 bacterium JGI_Cruoil_03_44_89</name>
    <dbReference type="NCBI Taxonomy" id="1973748"/>
    <lineage>
        <taxon>Bacteria</taxon>
        <taxon>Bacteria division WOR-3</taxon>
    </lineage>
</organism>
<feature type="domain" description="Large ribosomal subunit protein bL25 beta" evidence="8">
    <location>
        <begin position="97"/>
        <end position="179"/>
    </location>
</feature>
<dbReference type="PANTHER" id="PTHR33284">
    <property type="entry name" value="RIBOSOMAL PROTEIN L25/GLN-TRNA SYNTHETASE, ANTI-CODON-BINDING DOMAIN-CONTAINING PROTEIN"/>
    <property type="match status" value="1"/>
</dbReference>
<comment type="subunit">
    <text evidence="5">Part of the 50S ribosomal subunit; part of the 5S rRNA/L5/L18/L25 subcomplex. Contacts the 5S rRNA. Binds to the 5S rRNA independently of L5 and L18.</text>
</comment>
<dbReference type="HAMAP" id="MF_01334">
    <property type="entry name" value="Ribosomal_bL25_CTC"/>
    <property type="match status" value="1"/>
</dbReference>
<comment type="similarity">
    <text evidence="5">Belongs to the bacterial ribosomal protein bL25 family. CTC subfamily.</text>
</comment>
<dbReference type="GO" id="GO:0003735">
    <property type="term" value="F:structural constituent of ribosome"/>
    <property type="evidence" value="ECO:0007669"/>
    <property type="project" value="InterPro"/>
</dbReference>
<dbReference type="SUPFAM" id="SSF50715">
    <property type="entry name" value="Ribosomal protein L25-like"/>
    <property type="match status" value="1"/>
</dbReference>
<evidence type="ECO:0000259" key="7">
    <source>
        <dbReference type="Pfam" id="PF01386"/>
    </source>
</evidence>
<dbReference type="GO" id="GO:0008097">
    <property type="term" value="F:5S rRNA binding"/>
    <property type="evidence" value="ECO:0007669"/>
    <property type="project" value="InterPro"/>
</dbReference>
<dbReference type="AlphaFoldDB" id="A0A235BSV5"/>
<dbReference type="InterPro" id="IPR011035">
    <property type="entry name" value="Ribosomal_bL25/Gln-tRNA_synth"/>
</dbReference>
<evidence type="ECO:0000256" key="1">
    <source>
        <dbReference type="ARBA" id="ARBA00022730"/>
    </source>
</evidence>
<reference evidence="9 10" key="1">
    <citation type="submission" date="2017-07" db="EMBL/GenBank/DDBJ databases">
        <title>Recovery of genomes from metagenomes via a dereplication, aggregation, and scoring strategy.</title>
        <authorList>
            <person name="Sieber C.M."/>
            <person name="Probst A.J."/>
            <person name="Sharrar A."/>
            <person name="Thomas B.C."/>
            <person name="Hess M."/>
            <person name="Tringe S.G."/>
            <person name="Banfield J.F."/>
        </authorList>
    </citation>
    <scope>NUCLEOTIDE SEQUENCE [LARGE SCALE GENOMIC DNA]</scope>
    <source>
        <strain evidence="9">JGI_Cruoil_03_44_89</strain>
    </source>
</reference>
<dbReference type="InterPro" id="IPR029751">
    <property type="entry name" value="Ribosomal_L25_dom"/>
</dbReference>
<dbReference type="Gene3D" id="2.40.240.10">
    <property type="entry name" value="Ribosomal Protein L25, Chain P"/>
    <property type="match status" value="1"/>
</dbReference>
<dbReference type="EMBL" id="NOZQ01000124">
    <property type="protein sequence ID" value="OYD15398.1"/>
    <property type="molecule type" value="Genomic_DNA"/>
</dbReference>
<keyword evidence="4 5" id="KW-0687">Ribonucleoprotein</keyword>
<evidence type="ECO:0000313" key="10">
    <source>
        <dbReference type="Proteomes" id="UP000215215"/>
    </source>
</evidence>
<comment type="function">
    <text evidence="5">This is one of the proteins that binds to the 5S RNA in the ribosome where it forms part of the central protuberance.</text>
</comment>
<evidence type="ECO:0000256" key="4">
    <source>
        <dbReference type="ARBA" id="ARBA00023274"/>
    </source>
</evidence>
<dbReference type="InterPro" id="IPR001021">
    <property type="entry name" value="Ribosomal_bL25_long"/>
</dbReference>
<evidence type="ECO:0000256" key="3">
    <source>
        <dbReference type="ARBA" id="ARBA00022980"/>
    </source>
</evidence>
<evidence type="ECO:0000256" key="6">
    <source>
        <dbReference type="SAM" id="MobiDB-lite"/>
    </source>
</evidence>
<dbReference type="Gene3D" id="2.170.120.20">
    <property type="entry name" value="Ribosomal protein L25, beta domain"/>
    <property type="match status" value="1"/>
</dbReference>
<evidence type="ECO:0000256" key="2">
    <source>
        <dbReference type="ARBA" id="ARBA00022884"/>
    </source>
</evidence>
<evidence type="ECO:0000256" key="5">
    <source>
        <dbReference type="HAMAP-Rule" id="MF_01334"/>
    </source>
</evidence>
<feature type="domain" description="Large ribosomal subunit protein bL25 L25" evidence="7">
    <location>
        <begin position="4"/>
        <end position="88"/>
    </location>
</feature>
<feature type="region of interest" description="Disordered" evidence="6">
    <location>
        <begin position="188"/>
        <end position="211"/>
    </location>
</feature>
<keyword evidence="1 5" id="KW-0699">rRNA-binding</keyword>
<accession>A0A235BSV5</accession>
<name>A0A235BSV5_UNCW3</name>
<dbReference type="NCBIfam" id="TIGR00731">
    <property type="entry name" value="bL25_bact_ctc"/>
    <property type="match status" value="1"/>
</dbReference>
<dbReference type="GO" id="GO:0022625">
    <property type="term" value="C:cytosolic large ribosomal subunit"/>
    <property type="evidence" value="ECO:0007669"/>
    <property type="project" value="TreeGrafter"/>
</dbReference>
<proteinExistence type="inferred from homology"/>
<evidence type="ECO:0000313" key="9">
    <source>
        <dbReference type="EMBL" id="OYD15398.1"/>
    </source>
</evidence>
<evidence type="ECO:0000259" key="8">
    <source>
        <dbReference type="Pfam" id="PF14693"/>
    </source>
</evidence>
<dbReference type="Proteomes" id="UP000215215">
    <property type="component" value="Unassembled WGS sequence"/>
</dbReference>
<keyword evidence="3 5" id="KW-0689">Ribosomal protein</keyword>
<gene>
    <name evidence="5" type="primary">rplY</name>
    <name evidence="5" type="synonym">ctc</name>
    <name evidence="9" type="ORF">CH333_05865</name>
</gene>
<dbReference type="CDD" id="cd00495">
    <property type="entry name" value="Ribosomal_L25_TL5_CTC"/>
    <property type="match status" value="1"/>
</dbReference>